<organism evidence="4 5">
    <name type="scientific">Desulfofustis glycolicus DSM 9705</name>
    <dbReference type="NCBI Taxonomy" id="1121409"/>
    <lineage>
        <taxon>Bacteria</taxon>
        <taxon>Pseudomonadati</taxon>
        <taxon>Thermodesulfobacteriota</taxon>
        <taxon>Desulfobulbia</taxon>
        <taxon>Desulfobulbales</taxon>
        <taxon>Desulfocapsaceae</taxon>
        <taxon>Desulfofustis</taxon>
    </lineage>
</organism>
<dbReference type="PANTHER" id="PTHR11851">
    <property type="entry name" value="METALLOPROTEASE"/>
    <property type="match status" value="1"/>
</dbReference>
<evidence type="ECO:0000256" key="1">
    <source>
        <dbReference type="ARBA" id="ARBA00007261"/>
    </source>
</evidence>
<dbReference type="Proteomes" id="UP000184139">
    <property type="component" value="Unassembled WGS sequence"/>
</dbReference>
<dbReference type="RefSeq" id="WP_073375128.1">
    <property type="nucleotide sequence ID" value="NZ_FQXS01000008.1"/>
</dbReference>
<dbReference type="GO" id="GO:0046872">
    <property type="term" value="F:metal ion binding"/>
    <property type="evidence" value="ECO:0007669"/>
    <property type="project" value="InterPro"/>
</dbReference>
<evidence type="ECO:0000259" key="3">
    <source>
        <dbReference type="Pfam" id="PF05193"/>
    </source>
</evidence>
<proteinExistence type="inferred from homology"/>
<dbReference type="PROSITE" id="PS50818">
    <property type="entry name" value="INTEIN_C_TER"/>
    <property type="match status" value="1"/>
</dbReference>
<sequence>MTIGLSELENGIRVVTEAIPGSRSVAVGIMVGTGPRDENDRQAGLAHLVEHVLFHGTSTRSSGDISRIIDTMGGRVSAFTGRDYTCFSGFVMDDHRTYILDLFSDMLLNSIFPEEKLITEKQVIINEQQMAADQPGEQALTTLKSVMWPDHPLGCKIEGGPESIAPLSREDIIYHLHTCYLPDRMIIAFAGNLEHEDIVAQVRDCFWRLTGRSVRQIPAEAPFCSGFVRQGYNGNQAYFSVGVKAPPYSWPDRYAIHLLNTALGGGMSSRLYRSLREERGLVYDVHSEYHAYIDGGALIISGSCRPDGVFTVVDEVLDISRSLLTAAEPLDEEELWQVKLYNIGQYHVDSEDPFVRMSRLLTQTFYFGRVVPPEEIVRGLETATTASLAAVGRDYFQNWSDKVAACVVGPEPT</sequence>
<evidence type="ECO:0000313" key="5">
    <source>
        <dbReference type="Proteomes" id="UP000184139"/>
    </source>
</evidence>
<dbReference type="SUPFAM" id="SSF63411">
    <property type="entry name" value="LuxS/MPP-like metallohydrolase"/>
    <property type="match status" value="2"/>
</dbReference>
<evidence type="ECO:0000313" key="4">
    <source>
        <dbReference type="EMBL" id="SHH74631.1"/>
    </source>
</evidence>
<dbReference type="EMBL" id="FQXS01000008">
    <property type="protein sequence ID" value="SHH74631.1"/>
    <property type="molecule type" value="Genomic_DNA"/>
</dbReference>
<dbReference type="Pfam" id="PF05193">
    <property type="entry name" value="Peptidase_M16_C"/>
    <property type="match status" value="1"/>
</dbReference>
<keyword evidence="5" id="KW-1185">Reference proteome</keyword>
<dbReference type="InterPro" id="IPR007863">
    <property type="entry name" value="Peptidase_M16_C"/>
</dbReference>
<dbReference type="InterPro" id="IPR030934">
    <property type="entry name" value="Intein_C"/>
</dbReference>
<feature type="domain" description="Peptidase M16 C-terminal" evidence="3">
    <location>
        <begin position="167"/>
        <end position="335"/>
    </location>
</feature>
<dbReference type="Gene3D" id="3.30.830.10">
    <property type="entry name" value="Metalloenzyme, LuxS/M16 peptidase-like"/>
    <property type="match status" value="2"/>
</dbReference>
<accession>A0A1M5VHE0</accession>
<dbReference type="InterPro" id="IPR011249">
    <property type="entry name" value="Metalloenz_LuxS/M16"/>
</dbReference>
<reference evidence="4 5" key="1">
    <citation type="submission" date="2016-11" db="EMBL/GenBank/DDBJ databases">
        <authorList>
            <person name="Jaros S."/>
            <person name="Januszkiewicz K."/>
            <person name="Wedrychowicz H."/>
        </authorList>
    </citation>
    <scope>NUCLEOTIDE SEQUENCE [LARGE SCALE GENOMIC DNA]</scope>
    <source>
        <strain evidence="4 5">DSM 9705</strain>
    </source>
</reference>
<protein>
    <submittedName>
        <fullName evidence="4">Predicted Zn-dependent peptidase</fullName>
    </submittedName>
</protein>
<dbReference type="PANTHER" id="PTHR11851:SF49">
    <property type="entry name" value="MITOCHONDRIAL-PROCESSING PEPTIDASE SUBUNIT ALPHA"/>
    <property type="match status" value="1"/>
</dbReference>
<dbReference type="InterPro" id="IPR011765">
    <property type="entry name" value="Pept_M16_N"/>
</dbReference>
<evidence type="ECO:0000259" key="2">
    <source>
        <dbReference type="Pfam" id="PF00675"/>
    </source>
</evidence>
<gene>
    <name evidence="4" type="ORF">SAMN02745124_01694</name>
</gene>
<name>A0A1M5VHE0_9BACT</name>
<dbReference type="OrthoDB" id="9811314at2"/>
<dbReference type="AlphaFoldDB" id="A0A1M5VHE0"/>
<dbReference type="InterPro" id="IPR050361">
    <property type="entry name" value="MPP/UQCRC_Complex"/>
</dbReference>
<feature type="domain" description="Peptidase M16 N-terminal" evidence="2">
    <location>
        <begin position="13"/>
        <end position="157"/>
    </location>
</feature>
<comment type="similarity">
    <text evidence="1">Belongs to the peptidase M16 family.</text>
</comment>
<dbReference type="STRING" id="1121409.SAMN02745124_01694"/>
<dbReference type="Pfam" id="PF00675">
    <property type="entry name" value="Peptidase_M16"/>
    <property type="match status" value="1"/>
</dbReference>